<dbReference type="PANTHER" id="PTHR22739">
    <property type="entry name" value="STRIATED MUSCLE ACTIVATOR OF RHO-DEPENDENT SIGNALING-RELATED"/>
    <property type="match status" value="1"/>
</dbReference>
<dbReference type="AlphaFoldDB" id="T1KS56"/>
<dbReference type="Gene3D" id="1.10.10.1540">
    <property type="entry name" value="Costar domain"/>
    <property type="match status" value="1"/>
</dbReference>
<dbReference type="InterPro" id="IPR038095">
    <property type="entry name" value="Costars_sf"/>
</dbReference>
<sequence>MAMKETVNGIDNRIDINNNNNNNNNDSDEETYEYVSLSERIASYQKKLEAEQRKLEKPCKTKSDYGRPLEGSKTQARGIKAYDTIAQEIRDLCTFIANNGTKNDDNTITITFGQLFEVKYWPSIVSLLNNWINQRLT</sequence>
<evidence type="ECO:0000313" key="4">
    <source>
        <dbReference type="Proteomes" id="UP000015104"/>
    </source>
</evidence>
<accession>T1KS56</accession>
<evidence type="ECO:0000256" key="1">
    <source>
        <dbReference type="SAM" id="MobiDB-lite"/>
    </source>
</evidence>
<keyword evidence="4" id="KW-1185">Reference proteome</keyword>
<dbReference type="EMBL" id="CAEY01000422">
    <property type="status" value="NOT_ANNOTATED_CDS"/>
    <property type="molecule type" value="Genomic_DNA"/>
</dbReference>
<reference evidence="4" key="1">
    <citation type="submission" date="2011-08" db="EMBL/GenBank/DDBJ databases">
        <authorList>
            <person name="Rombauts S."/>
        </authorList>
    </citation>
    <scope>NUCLEOTIDE SEQUENCE</scope>
    <source>
        <strain evidence="4">London</strain>
    </source>
</reference>
<protein>
    <recommendedName>
        <fullName evidence="2">Costars domain-containing protein</fullName>
    </recommendedName>
</protein>
<dbReference type="HOGENOM" id="CLU_1867713_0_0_1"/>
<dbReference type="GO" id="GO:0045944">
    <property type="term" value="P:positive regulation of transcription by RNA polymerase II"/>
    <property type="evidence" value="ECO:0007669"/>
    <property type="project" value="TreeGrafter"/>
</dbReference>
<evidence type="ECO:0000259" key="2">
    <source>
        <dbReference type="Pfam" id="PF14705"/>
    </source>
</evidence>
<name>T1KS56_TETUR</name>
<dbReference type="GO" id="GO:0030017">
    <property type="term" value="C:sarcomere"/>
    <property type="evidence" value="ECO:0007669"/>
    <property type="project" value="TreeGrafter"/>
</dbReference>
<feature type="domain" description="Costars" evidence="2">
    <location>
        <begin position="85"/>
        <end position="117"/>
    </location>
</feature>
<feature type="region of interest" description="Disordered" evidence="1">
    <location>
        <begin position="1"/>
        <end position="29"/>
    </location>
</feature>
<organism evidence="3 4">
    <name type="scientific">Tetranychus urticae</name>
    <name type="common">Two-spotted spider mite</name>
    <dbReference type="NCBI Taxonomy" id="32264"/>
    <lineage>
        <taxon>Eukaryota</taxon>
        <taxon>Metazoa</taxon>
        <taxon>Ecdysozoa</taxon>
        <taxon>Arthropoda</taxon>
        <taxon>Chelicerata</taxon>
        <taxon>Arachnida</taxon>
        <taxon>Acari</taxon>
        <taxon>Acariformes</taxon>
        <taxon>Trombidiformes</taxon>
        <taxon>Prostigmata</taxon>
        <taxon>Eleutherengona</taxon>
        <taxon>Raphignathae</taxon>
        <taxon>Tetranychoidea</taxon>
        <taxon>Tetranychidae</taxon>
        <taxon>Tetranychus</taxon>
    </lineage>
</organism>
<dbReference type="InterPro" id="IPR027817">
    <property type="entry name" value="Costars_dom"/>
</dbReference>
<reference evidence="3" key="2">
    <citation type="submission" date="2015-06" db="UniProtKB">
        <authorList>
            <consortium name="EnsemblMetazoa"/>
        </authorList>
    </citation>
    <scope>IDENTIFICATION</scope>
</reference>
<evidence type="ECO:0000313" key="3">
    <source>
        <dbReference type="EnsemblMetazoa" id="tetur19g01910.1"/>
    </source>
</evidence>
<dbReference type="Proteomes" id="UP000015104">
    <property type="component" value="Unassembled WGS sequence"/>
</dbReference>
<dbReference type="InterPro" id="IPR026111">
    <property type="entry name" value="Abra"/>
</dbReference>
<dbReference type="GO" id="GO:0035025">
    <property type="term" value="P:positive regulation of Rho protein signal transduction"/>
    <property type="evidence" value="ECO:0007669"/>
    <property type="project" value="InterPro"/>
</dbReference>
<dbReference type="PANTHER" id="PTHR22739:SF7">
    <property type="entry name" value="EG:152A3.3 PROTEIN-RELATED"/>
    <property type="match status" value="1"/>
</dbReference>
<dbReference type="GO" id="GO:0003779">
    <property type="term" value="F:actin binding"/>
    <property type="evidence" value="ECO:0007669"/>
    <property type="project" value="InterPro"/>
</dbReference>
<feature type="region of interest" description="Disordered" evidence="1">
    <location>
        <begin position="53"/>
        <end position="74"/>
    </location>
</feature>
<dbReference type="Pfam" id="PF14705">
    <property type="entry name" value="Costars"/>
    <property type="match status" value="1"/>
</dbReference>
<feature type="compositionally biased region" description="Low complexity" evidence="1">
    <location>
        <begin position="8"/>
        <end position="25"/>
    </location>
</feature>
<feature type="compositionally biased region" description="Basic and acidic residues" evidence="1">
    <location>
        <begin position="53"/>
        <end position="67"/>
    </location>
</feature>
<dbReference type="EnsemblMetazoa" id="tetur19g01910.1">
    <property type="protein sequence ID" value="tetur19g01910.1"/>
    <property type="gene ID" value="tetur19g01910"/>
</dbReference>
<proteinExistence type="predicted"/>